<gene>
    <name evidence="1" type="ORF">CRV2_00003876</name>
</gene>
<name>A0ACA9T722_BIOOC</name>
<keyword evidence="2" id="KW-1185">Reference proteome</keyword>
<reference evidence="1" key="2">
    <citation type="submission" date="2021-10" db="EMBL/GenBank/DDBJ databases">
        <authorList>
            <person name="Piombo E."/>
        </authorList>
    </citation>
    <scope>NUCLEOTIDE SEQUENCE</scope>
</reference>
<dbReference type="EMBL" id="CADEHS020000001">
    <property type="protein sequence ID" value="CAG9936694.1"/>
    <property type="molecule type" value="Genomic_DNA"/>
</dbReference>
<proteinExistence type="predicted"/>
<dbReference type="Proteomes" id="UP000836387">
    <property type="component" value="Unassembled WGS sequence"/>
</dbReference>
<evidence type="ECO:0000313" key="2">
    <source>
        <dbReference type="Proteomes" id="UP000836387"/>
    </source>
</evidence>
<sequence length="186" mass="20791">MSFQTLGNLRTDHIHNLRPKTYGTPSSHGDGILLGAEGVRYAPITELGISYIDFRECRDGIKSGSSDLNKVHSVAPTLNDPGDRGINMFKRIHSDHFISDEYHDHNGLDCYAPYHTASPQAFLFGKSSYVKEADLPAVLLHKLRALSKHNLTEEEGETAITRKLFVITWDSQSKEVAKSSHRIEES</sequence>
<evidence type="ECO:0000313" key="1">
    <source>
        <dbReference type="EMBL" id="CAG9936694.1"/>
    </source>
</evidence>
<reference evidence="1" key="1">
    <citation type="submission" date="2020-04" db="EMBL/GenBank/DDBJ databases">
        <authorList>
            <person name="Broberg M."/>
        </authorList>
    </citation>
    <scope>NUCLEOTIDE SEQUENCE</scope>
</reference>
<accession>A0ACA9T722</accession>
<comment type="caution">
    <text evidence="1">The sequence shown here is derived from an EMBL/GenBank/DDBJ whole genome shotgun (WGS) entry which is preliminary data.</text>
</comment>
<organism evidence="1 2">
    <name type="scientific">Clonostachys rosea f. rosea IK726</name>
    <dbReference type="NCBI Taxonomy" id="1349383"/>
    <lineage>
        <taxon>Eukaryota</taxon>
        <taxon>Fungi</taxon>
        <taxon>Dikarya</taxon>
        <taxon>Ascomycota</taxon>
        <taxon>Pezizomycotina</taxon>
        <taxon>Sordariomycetes</taxon>
        <taxon>Hypocreomycetidae</taxon>
        <taxon>Hypocreales</taxon>
        <taxon>Bionectriaceae</taxon>
        <taxon>Clonostachys</taxon>
    </lineage>
</organism>
<protein>
    <submittedName>
        <fullName evidence="1">Uncharacterized protein</fullName>
    </submittedName>
</protein>